<organism evidence="2 3">
    <name type="scientific">Candidatus Liptonbacteria bacterium CG11_big_fil_rev_8_21_14_0_20_35_14</name>
    <dbReference type="NCBI Taxonomy" id="1974634"/>
    <lineage>
        <taxon>Bacteria</taxon>
        <taxon>Candidatus Liptoniibacteriota</taxon>
    </lineage>
</organism>
<dbReference type="EMBL" id="PCWO01000025">
    <property type="protein sequence ID" value="PIR04958.1"/>
    <property type="molecule type" value="Genomic_DNA"/>
</dbReference>
<dbReference type="Proteomes" id="UP000229893">
    <property type="component" value="Unassembled WGS sequence"/>
</dbReference>
<accession>A0A2H0N7T6</accession>
<dbReference type="PANTHER" id="PTHR34504:SF2">
    <property type="entry name" value="UPF0150 PROTEIN SSL0259"/>
    <property type="match status" value="1"/>
</dbReference>
<reference evidence="2 3" key="1">
    <citation type="submission" date="2017-09" db="EMBL/GenBank/DDBJ databases">
        <title>Depth-based differentiation of microbial function through sediment-hosted aquifers and enrichment of novel symbionts in the deep terrestrial subsurface.</title>
        <authorList>
            <person name="Probst A.J."/>
            <person name="Ladd B."/>
            <person name="Jarett J.K."/>
            <person name="Geller-Mcgrath D.E."/>
            <person name="Sieber C.M."/>
            <person name="Emerson J.B."/>
            <person name="Anantharaman K."/>
            <person name="Thomas B.C."/>
            <person name="Malmstrom R."/>
            <person name="Stieglmeier M."/>
            <person name="Klingl A."/>
            <person name="Woyke T."/>
            <person name="Ryan C.M."/>
            <person name="Banfield J.F."/>
        </authorList>
    </citation>
    <scope>NUCLEOTIDE SEQUENCE [LARGE SCALE GENOMIC DNA]</scope>
    <source>
        <strain evidence="2">CG11_big_fil_rev_8_21_14_0_20_35_14</strain>
    </source>
</reference>
<evidence type="ECO:0000259" key="1">
    <source>
        <dbReference type="Pfam" id="PF15919"/>
    </source>
</evidence>
<proteinExistence type="predicted"/>
<evidence type="ECO:0000313" key="3">
    <source>
        <dbReference type="Proteomes" id="UP000229893"/>
    </source>
</evidence>
<dbReference type="InterPro" id="IPR051404">
    <property type="entry name" value="TA_system_antitoxin"/>
</dbReference>
<feature type="domain" description="HicB-like antitoxin of toxin-antitoxin system" evidence="1">
    <location>
        <begin position="8"/>
        <end position="64"/>
    </location>
</feature>
<protein>
    <submittedName>
        <fullName evidence="2">Antitoxin HicB</fullName>
    </submittedName>
</protein>
<dbReference type="Pfam" id="PF15919">
    <property type="entry name" value="HicB_lk_antitox"/>
    <property type="match status" value="1"/>
</dbReference>
<sequence>MKSLIRFNVILKPEPEGGFTVLVPSLPGCITYGKDLEEAKKMSKEAILAYIQSIKKRGDNIPSDDSESFISSVEMTEINV</sequence>
<dbReference type="PANTHER" id="PTHR34504">
    <property type="entry name" value="ANTITOXIN HICB"/>
    <property type="match status" value="1"/>
</dbReference>
<evidence type="ECO:0000313" key="2">
    <source>
        <dbReference type="EMBL" id="PIR04958.1"/>
    </source>
</evidence>
<dbReference type="Gene3D" id="3.30.160.250">
    <property type="match status" value="1"/>
</dbReference>
<dbReference type="AlphaFoldDB" id="A0A2H0N7T6"/>
<name>A0A2H0N7T6_9BACT</name>
<comment type="caution">
    <text evidence="2">The sequence shown here is derived from an EMBL/GenBank/DDBJ whole genome shotgun (WGS) entry which is preliminary data.</text>
</comment>
<dbReference type="SUPFAM" id="SSF143100">
    <property type="entry name" value="TTHA1013/TTHA0281-like"/>
    <property type="match status" value="1"/>
</dbReference>
<gene>
    <name evidence="2" type="ORF">COV57_01655</name>
</gene>
<dbReference type="InterPro" id="IPR031807">
    <property type="entry name" value="HicB-like"/>
</dbReference>
<dbReference type="InterPro" id="IPR035069">
    <property type="entry name" value="TTHA1013/TTHA0281-like"/>
</dbReference>